<reference evidence="2" key="2">
    <citation type="submission" date="2021-02" db="EMBL/GenBank/DDBJ databases">
        <authorList>
            <person name="Kimball J.A."/>
            <person name="Haas M.W."/>
            <person name="Macchietto M."/>
            <person name="Kono T."/>
            <person name="Duquette J."/>
            <person name="Shao M."/>
        </authorList>
    </citation>
    <scope>NUCLEOTIDE SEQUENCE</scope>
    <source>
        <tissue evidence="2">Fresh leaf tissue</tissue>
    </source>
</reference>
<dbReference type="AlphaFoldDB" id="A0A8J5RXG0"/>
<evidence type="ECO:0000256" key="1">
    <source>
        <dbReference type="SAM" id="MobiDB-lite"/>
    </source>
</evidence>
<evidence type="ECO:0000313" key="3">
    <source>
        <dbReference type="Proteomes" id="UP000729402"/>
    </source>
</evidence>
<dbReference type="Proteomes" id="UP000729402">
    <property type="component" value="Unassembled WGS sequence"/>
</dbReference>
<keyword evidence="3" id="KW-1185">Reference proteome</keyword>
<reference evidence="2" key="1">
    <citation type="journal article" date="2021" name="bioRxiv">
        <title>Whole Genome Assembly and Annotation of Northern Wild Rice, Zizania palustris L., Supports a Whole Genome Duplication in the Zizania Genus.</title>
        <authorList>
            <person name="Haas M."/>
            <person name="Kono T."/>
            <person name="Macchietto M."/>
            <person name="Millas R."/>
            <person name="McGilp L."/>
            <person name="Shao M."/>
            <person name="Duquette J."/>
            <person name="Hirsch C.N."/>
            <person name="Kimball J."/>
        </authorList>
    </citation>
    <scope>NUCLEOTIDE SEQUENCE</scope>
    <source>
        <tissue evidence="2">Fresh leaf tissue</tissue>
    </source>
</reference>
<organism evidence="2 3">
    <name type="scientific">Zizania palustris</name>
    <name type="common">Northern wild rice</name>
    <dbReference type="NCBI Taxonomy" id="103762"/>
    <lineage>
        <taxon>Eukaryota</taxon>
        <taxon>Viridiplantae</taxon>
        <taxon>Streptophyta</taxon>
        <taxon>Embryophyta</taxon>
        <taxon>Tracheophyta</taxon>
        <taxon>Spermatophyta</taxon>
        <taxon>Magnoliopsida</taxon>
        <taxon>Liliopsida</taxon>
        <taxon>Poales</taxon>
        <taxon>Poaceae</taxon>
        <taxon>BOP clade</taxon>
        <taxon>Oryzoideae</taxon>
        <taxon>Oryzeae</taxon>
        <taxon>Zizaniinae</taxon>
        <taxon>Zizania</taxon>
    </lineage>
</organism>
<gene>
    <name evidence="2" type="ORF">GUJ93_ZPchr0008g13266</name>
</gene>
<accession>A0A8J5RXG0</accession>
<sequence length="68" mass="7265">MNNDDEALPADGTPRSATSTECANFPFDLGSFLEADDEIEDVPALIAVLLPRKYGGFVGHTMSSRGPH</sequence>
<feature type="region of interest" description="Disordered" evidence="1">
    <location>
        <begin position="1"/>
        <end position="20"/>
    </location>
</feature>
<evidence type="ECO:0000313" key="2">
    <source>
        <dbReference type="EMBL" id="KAG8047739.1"/>
    </source>
</evidence>
<proteinExistence type="predicted"/>
<comment type="caution">
    <text evidence="2">The sequence shown here is derived from an EMBL/GenBank/DDBJ whole genome shotgun (WGS) entry which is preliminary data.</text>
</comment>
<protein>
    <submittedName>
        <fullName evidence="2">Uncharacterized protein</fullName>
    </submittedName>
</protein>
<name>A0A8J5RXG0_ZIZPA</name>
<dbReference type="EMBL" id="JAAALK010000290">
    <property type="protein sequence ID" value="KAG8047739.1"/>
    <property type="molecule type" value="Genomic_DNA"/>
</dbReference>